<name>A3LUW3_PICST</name>
<evidence type="ECO:0000256" key="5">
    <source>
        <dbReference type="ARBA" id="ARBA00022840"/>
    </source>
</evidence>
<dbReference type="KEGG" id="pic:PICST_60249"/>
<dbReference type="FunCoup" id="A3LUW3">
    <property type="interactions" value="269"/>
</dbReference>
<evidence type="ECO:0000256" key="6">
    <source>
        <dbReference type="SAM" id="MobiDB-lite"/>
    </source>
</evidence>
<dbReference type="GO" id="GO:0016020">
    <property type="term" value="C:membrane"/>
    <property type="evidence" value="ECO:0007669"/>
    <property type="project" value="TreeGrafter"/>
</dbReference>
<dbReference type="SMART" id="SM00220">
    <property type="entry name" value="S_TKc"/>
    <property type="match status" value="1"/>
</dbReference>
<evidence type="ECO:0000256" key="3">
    <source>
        <dbReference type="ARBA" id="ARBA00022741"/>
    </source>
</evidence>
<dbReference type="EC" id="2.7.11.1" evidence="1"/>
<dbReference type="eggNOG" id="KOG0583">
    <property type="taxonomic scope" value="Eukaryota"/>
</dbReference>
<keyword evidence="8" id="KW-0723">Serine/threonine-protein kinase</keyword>
<dbReference type="SUPFAM" id="SSF56112">
    <property type="entry name" value="Protein kinase-like (PK-like)"/>
    <property type="match status" value="1"/>
</dbReference>
<feature type="domain" description="Protein kinase" evidence="7">
    <location>
        <begin position="28"/>
        <end position="313"/>
    </location>
</feature>
<feature type="region of interest" description="Disordered" evidence="6">
    <location>
        <begin position="375"/>
        <end position="400"/>
    </location>
</feature>
<dbReference type="PROSITE" id="PS00108">
    <property type="entry name" value="PROTEIN_KINASE_ST"/>
    <property type="match status" value="1"/>
</dbReference>
<dbReference type="GO" id="GO:0010506">
    <property type="term" value="P:regulation of autophagy"/>
    <property type="evidence" value="ECO:0007669"/>
    <property type="project" value="InterPro"/>
</dbReference>
<dbReference type="InterPro" id="IPR011009">
    <property type="entry name" value="Kinase-like_dom_sf"/>
</dbReference>
<feature type="compositionally biased region" description="Polar residues" evidence="6">
    <location>
        <begin position="378"/>
        <end position="387"/>
    </location>
</feature>
<dbReference type="RefSeq" id="XP_001384694.2">
    <property type="nucleotide sequence ID" value="XM_001384657.1"/>
</dbReference>
<evidence type="ECO:0000256" key="4">
    <source>
        <dbReference type="ARBA" id="ARBA00022777"/>
    </source>
</evidence>
<dbReference type="EMBL" id="CP000499">
    <property type="protein sequence ID" value="ABN66665.2"/>
    <property type="molecule type" value="Genomic_DNA"/>
</dbReference>
<evidence type="ECO:0000256" key="2">
    <source>
        <dbReference type="ARBA" id="ARBA00022679"/>
    </source>
</evidence>
<organism evidence="8 9">
    <name type="scientific">Scheffersomyces stipitis (strain ATCC 58785 / CBS 6054 / NBRC 10063 / NRRL Y-11545)</name>
    <name type="common">Yeast</name>
    <name type="synonym">Pichia stipitis</name>
    <dbReference type="NCBI Taxonomy" id="322104"/>
    <lineage>
        <taxon>Eukaryota</taxon>
        <taxon>Fungi</taxon>
        <taxon>Dikarya</taxon>
        <taxon>Ascomycota</taxon>
        <taxon>Saccharomycotina</taxon>
        <taxon>Pichiomycetes</taxon>
        <taxon>Debaryomycetaceae</taxon>
        <taxon>Scheffersomyces</taxon>
    </lineage>
</organism>
<dbReference type="GO" id="GO:0000407">
    <property type="term" value="C:phagophore assembly site"/>
    <property type="evidence" value="ECO:0007669"/>
    <property type="project" value="TreeGrafter"/>
</dbReference>
<dbReference type="InterPro" id="IPR045269">
    <property type="entry name" value="Atg1-like"/>
</dbReference>
<dbReference type="STRING" id="322104.A3LUW3"/>
<dbReference type="AlphaFoldDB" id="A3LUW3"/>
<keyword evidence="3" id="KW-0547">Nucleotide-binding</keyword>
<evidence type="ECO:0000313" key="8">
    <source>
        <dbReference type="EMBL" id="ABN66665.2"/>
    </source>
</evidence>
<dbReference type="InParanoid" id="A3LUW3"/>
<dbReference type="Proteomes" id="UP000002258">
    <property type="component" value="Chromosome 5"/>
</dbReference>
<evidence type="ECO:0000256" key="1">
    <source>
        <dbReference type="ARBA" id="ARBA00012513"/>
    </source>
</evidence>
<feature type="non-terminal residue" evidence="8">
    <location>
        <position position="426"/>
    </location>
</feature>
<dbReference type="HOGENOM" id="CLU_044371_0_0_1"/>
<dbReference type="InterPro" id="IPR008271">
    <property type="entry name" value="Ser/Thr_kinase_AS"/>
</dbReference>
<keyword evidence="4 8" id="KW-0418">Kinase</keyword>
<dbReference type="GO" id="GO:0005524">
    <property type="term" value="F:ATP binding"/>
    <property type="evidence" value="ECO:0007669"/>
    <property type="project" value="UniProtKB-KW"/>
</dbReference>
<dbReference type="GO" id="GO:0004674">
    <property type="term" value="F:protein serine/threonine kinase activity"/>
    <property type="evidence" value="ECO:0007669"/>
    <property type="project" value="UniProtKB-KW"/>
</dbReference>
<dbReference type="Pfam" id="PF00069">
    <property type="entry name" value="Pkinase"/>
    <property type="match status" value="1"/>
</dbReference>
<dbReference type="InterPro" id="IPR000719">
    <property type="entry name" value="Prot_kinase_dom"/>
</dbReference>
<dbReference type="OMA" id="DIYPTMN"/>
<dbReference type="OrthoDB" id="4062651at2759"/>
<keyword evidence="5" id="KW-0067">ATP-binding</keyword>
<dbReference type="GO" id="GO:0005776">
    <property type="term" value="C:autophagosome"/>
    <property type="evidence" value="ECO:0007669"/>
    <property type="project" value="TreeGrafter"/>
</dbReference>
<dbReference type="GO" id="GO:0005829">
    <property type="term" value="C:cytosol"/>
    <property type="evidence" value="ECO:0007669"/>
    <property type="project" value="TreeGrafter"/>
</dbReference>
<reference evidence="8 9" key="1">
    <citation type="journal article" date="2007" name="Nat. Biotechnol.">
        <title>Genome sequence of the lignocellulose-bioconverting and xylose-fermenting yeast Pichia stipitis.</title>
        <authorList>
            <person name="Jeffries T.W."/>
            <person name="Grigoriev I.V."/>
            <person name="Grimwood J."/>
            <person name="Laplaza J.M."/>
            <person name="Aerts A."/>
            <person name="Salamov A."/>
            <person name="Schmutz J."/>
            <person name="Lindquist E."/>
            <person name="Dehal P."/>
            <person name="Shapiro H."/>
            <person name="Jin Y.S."/>
            <person name="Passoth V."/>
            <person name="Richardson P.M."/>
        </authorList>
    </citation>
    <scope>NUCLEOTIDE SEQUENCE [LARGE SCALE GENOMIC DNA]</scope>
    <source>
        <strain evidence="9">ATCC 58785 / CBS 6054 / NBRC 10063 / NRRL Y-11545</strain>
    </source>
</reference>
<dbReference type="PANTHER" id="PTHR24348">
    <property type="entry name" value="SERINE/THREONINE-PROTEIN KINASE UNC-51-RELATED"/>
    <property type="match status" value="1"/>
</dbReference>
<sequence>MNNSPTSSFPEDEYRQYELGLHLLADRYHFVSKIQDGSFGKVSLALDSHSNSKVSIKAISKVNESSSKSSREIAYNEIRILEMLNTTASSKSDFDNSSVCKLLDSFEISNYVILVLEYCSKGDLYDLIHERTMTISEILRLAKQLYNAVGFSHSMNIFHRDIKPENILIDEHDNFKLCDWGLATTIRENDEFNVGTEKYMAPECFLTNASGQYIVSKYDCKYSDYWSFGVTLITSIFGTSPFKPTKNSESIQSDSNFRNFVNYNNPHVLYDIYSSMNTNCFQLFMSLLKVGNDEDDLATFSSKARSRNLSKFIRDLESNWIYGFTIDDEDKFYDINSKESDEAVFDMDHDDLELMKQSVTTITSDEEYDCNNMNNNNLKGISSSQGNTDEDDEDYDNFDLKMPSLVDSSIKSAKSWCDLDDEEGFD</sequence>
<evidence type="ECO:0000259" key="7">
    <source>
        <dbReference type="PROSITE" id="PS50011"/>
    </source>
</evidence>
<evidence type="ECO:0000313" key="9">
    <source>
        <dbReference type="Proteomes" id="UP000002258"/>
    </source>
</evidence>
<keyword evidence="2" id="KW-0808">Transferase</keyword>
<accession>A3LUW3</accession>
<proteinExistence type="predicted"/>
<dbReference type="Gene3D" id="1.10.510.10">
    <property type="entry name" value="Transferase(Phosphotransferase) domain 1"/>
    <property type="match status" value="1"/>
</dbReference>
<dbReference type="PROSITE" id="PS50011">
    <property type="entry name" value="PROTEIN_KINASE_DOM"/>
    <property type="match status" value="1"/>
</dbReference>
<dbReference type="GO" id="GO:0000045">
    <property type="term" value="P:autophagosome assembly"/>
    <property type="evidence" value="ECO:0007669"/>
    <property type="project" value="TreeGrafter"/>
</dbReference>
<keyword evidence="9" id="KW-1185">Reference proteome</keyword>
<protein>
    <recommendedName>
        <fullName evidence="1">non-specific serine/threonine protein kinase</fullName>
        <ecNumber evidence="1">2.7.11.1</ecNumber>
    </recommendedName>
</protein>
<dbReference type="PANTHER" id="PTHR24348:SF22">
    <property type="entry name" value="NON-SPECIFIC SERINE_THREONINE PROTEIN KINASE"/>
    <property type="match status" value="1"/>
</dbReference>
<gene>
    <name evidence="8" type="primary">KSP1</name>
    <name evidence="8" type="ORF">PICST_60249</name>
</gene>
<feature type="compositionally biased region" description="Acidic residues" evidence="6">
    <location>
        <begin position="388"/>
        <end position="397"/>
    </location>
</feature>
<dbReference type="GeneID" id="4839695"/>